<organism evidence="1 2">
    <name type="scientific">Gracilibacillus salinarum</name>
    <dbReference type="NCBI Taxonomy" id="2932255"/>
    <lineage>
        <taxon>Bacteria</taxon>
        <taxon>Bacillati</taxon>
        <taxon>Bacillota</taxon>
        <taxon>Bacilli</taxon>
        <taxon>Bacillales</taxon>
        <taxon>Bacillaceae</taxon>
        <taxon>Gracilibacillus</taxon>
    </lineage>
</organism>
<gene>
    <name evidence="1" type="ORF">MUN87_03755</name>
</gene>
<reference evidence="1 2" key="1">
    <citation type="submission" date="2022-04" db="EMBL/GenBank/DDBJ databases">
        <title>Gracilibacillus sp. isolated from saltern.</title>
        <authorList>
            <person name="Won M."/>
            <person name="Lee C.-M."/>
            <person name="Woen H.-Y."/>
            <person name="Kwon S.-W."/>
        </authorList>
    </citation>
    <scope>NUCLEOTIDE SEQUENCE [LARGE SCALE GENOMIC DNA]</scope>
    <source>
        <strain evidence="1 2">SSPM10-3</strain>
    </source>
</reference>
<sequence length="94" mass="10803">MNGLTKRLMINKLRNLNAEEVLNYAQQYNISITPKQAASITAHLSTTDYDPTQAKDRAKMIKKLAQLTDLNTAKACQQLFQKLIKEYGLEHYFQ</sequence>
<proteinExistence type="predicted"/>
<dbReference type="RefSeq" id="WP_244746348.1">
    <property type="nucleotide sequence ID" value="NZ_CP095071.1"/>
</dbReference>
<evidence type="ECO:0000313" key="2">
    <source>
        <dbReference type="Proteomes" id="UP000831537"/>
    </source>
</evidence>
<keyword evidence="2" id="KW-1185">Reference proteome</keyword>
<evidence type="ECO:0000313" key="1">
    <source>
        <dbReference type="EMBL" id="UOQ86026.1"/>
    </source>
</evidence>
<dbReference type="InterPro" id="IPR020277">
    <property type="entry name" value="DUF2624"/>
</dbReference>
<protein>
    <submittedName>
        <fullName evidence="1">DUF2624 domain-containing protein</fullName>
    </submittedName>
</protein>
<dbReference type="Pfam" id="PF11116">
    <property type="entry name" value="DUF2624"/>
    <property type="match status" value="1"/>
</dbReference>
<dbReference type="EMBL" id="CP095071">
    <property type="protein sequence ID" value="UOQ86026.1"/>
    <property type="molecule type" value="Genomic_DNA"/>
</dbReference>
<name>A0ABY4GPC0_9BACI</name>
<accession>A0ABY4GPC0</accession>
<dbReference type="Proteomes" id="UP000831537">
    <property type="component" value="Chromosome"/>
</dbReference>